<evidence type="ECO:0000256" key="4">
    <source>
        <dbReference type="ARBA" id="ARBA00022692"/>
    </source>
</evidence>
<protein>
    <submittedName>
        <fullName evidence="11">OPT oligopeptide transporter protein</fullName>
    </submittedName>
</protein>
<proteinExistence type="inferred from homology"/>
<accession>A0A9P4YYY6</accession>
<dbReference type="RefSeq" id="XP_035323252.1">
    <property type="nucleotide sequence ID" value="XM_035467240.1"/>
</dbReference>
<dbReference type="GO" id="GO:0016020">
    <property type="term" value="C:membrane"/>
    <property type="evidence" value="ECO:0007669"/>
    <property type="project" value="UniProtKB-SubCell"/>
</dbReference>
<feature type="transmembrane region" description="Helical" evidence="10">
    <location>
        <begin position="811"/>
        <end position="828"/>
    </location>
</feature>
<dbReference type="InterPro" id="IPR004648">
    <property type="entry name" value="Oligpept_transpt"/>
</dbReference>
<feature type="region of interest" description="Disordered" evidence="9">
    <location>
        <begin position="1"/>
        <end position="34"/>
    </location>
</feature>
<feature type="transmembrane region" description="Helical" evidence="10">
    <location>
        <begin position="174"/>
        <end position="194"/>
    </location>
</feature>
<keyword evidence="12" id="KW-1185">Reference proteome</keyword>
<dbReference type="OrthoDB" id="9986677at2759"/>
<evidence type="ECO:0000256" key="8">
    <source>
        <dbReference type="ARBA" id="ARBA00023136"/>
    </source>
</evidence>
<feature type="transmembrane region" description="Helical" evidence="10">
    <location>
        <begin position="347"/>
        <end position="363"/>
    </location>
</feature>
<feature type="transmembrane region" description="Helical" evidence="10">
    <location>
        <begin position="699"/>
        <end position="717"/>
    </location>
</feature>
<dbReference type="Pfam" id="PF03169">
    <property type="entry name" value="OPT"/>
    <property type="match status" value="2"/>
</dbReference>
<feature type="compositionally biased region" description="Acidic residues" evidence="9">
    <location>
        <begin position="1"/>
        <end position="15"/>
    </location>
</feature>
<keyword evidence="5" id="KW-0571">Peptide transport</keyword>
<comment type="subcellular location">
    <subcellularLocation>
        <location evidence="1">Membrane</location>
        <topology evidence="1">Multi-pass membrane protein</topology>
    </subcellularLocation>
</comment>
<dbReference type="Proteomes" id="UP000749293">
    <property type="component" value="Unassembled WGS sequence"/>
</dbReference>
<evidence type="ECO:0000256" key="7">
    <source>
        <dbReference type="ARBA" id="ARBA00022989"/>
    </source>
</evidence>
<keyword evidence="3" id="KW-0813">Transport</keyword>
<evidence type="ECO:0000256" key="2">
    <source>
        <dbReference type="ARBA" id="ARBA00008807"/>
    </source>
</evidence>
<comment type="caution">
    <text evidence="11">The sequence shown here is derived from an EMBL/GenBank/DDBJ whole genome shotgun (WGS) entry which is preliminary data.</text>
</comment>
<evidence type="ECO:0000256" key="9">
    <source>
        <dbReference type="SAM" id="MobiDB-lite"/>
    </source>
</evidence>
<keyword evidence="4 10" id="KW-0812">Transmembrane</keyword>
<dbReference type="NCBIfam" id="TIGR00728">
    <property type="entry name" value="OPT_sfam"/>
    <property type="match status" value="2"/>
</dbReference>
<sequence>EIYDGDDDDDDDDDDVTLRPGKADEPVTSHEGKTKTKYARLRRLFFYIPLKPRPHHHHQRLASAVTVDTMPSIVPSFLRRRQTEEVTPVPGPLEAEVQASGVDNIKGLFPSEKINKLDPNFPIEEFNDVDAAIATGNAEKGIEIEHALMEDNSPYPEVRAVVRNYDVDVPANTVRAWVIGMILCTIGSGVNMLFSLRNPSVSITTYVIQLVAYPIGRAWDLVMPDREWNLFGLKFNLRPGNFNYKEHVVIVAMSNAAYGGGSLYATDVLLAQRLFYGQDFGWAFQLMFGISTLCIGYGLAGLARRFLVWPAAMIWPADLVNCALFYTLHDHSVSDPTKTNGWKIGRYRLFLIICGAGFIWYWFPGWLFKGLSYFTWICWIAPDNVVVNKLFGGMNNYGLMPISFDWTIISGYIGSPLIPPFHAISNVLGGIFIVFIFISMGIHFSGGWYADFLPVQSTESYDNTGALYNVTRILDANNHLNETAYKEYSPLFLSTQFALAYGLSFAAVSAVIIHVALYYGKDIWTQFKMARHQEDDVHMRLMKKYRDAEDWWYAGMCKPYTAHDRAPPPPVPAMLLNLADTTLFFLGLALFVVMVAISFGVVAGWPTGFPAWAFLICVLIPIIWLIPIGLIQATTNVQLGLNVLTEFVIGYMVPGRPLAMMMFKTYGYICMGQALYFAQDLKMGHYMKVPPRVMFSSQLIASIWSAIVQVGVMNWALKTIPDVCSLEQPNNYTCPNSRVFYTASVVWGAIGPARIFSGKALYSSLQWFWLIGAVTPIVTWLLARRWPKSFWRYVNLPVIYGGSGLLPPASVYIYLCWGVVGIVFNYFIKRRYTGWWLQYNYVVSAALDCGLIFSTLVIFFTLYLTETRPPQWWGNTDAVHTMDFLHKAVKMKLNPGETFGPTEWP</sequence>
<organism evidence="11 12">
    <name type="scientific">Geosmithia morbida</name>
    <dbReference type="NCBI Taxonomy" id="1094350"/>
    <lineage>
        <taxon>Eukaryota</taxon>
        <taxon>Fungi</taxon>
        <taxon>Dikarya</taxon>
        <taxon>Ascomycota</taxon>
        <taxon>Pezizomycotina</taxon>
        <taxon>Sordariomycetes</taxon>
        <taxon>Hypocreomycetidae</taxon>
        <taxon>Hypocreales</taxon>
        <taxon>Bionectriaceae</taxon>
        <taxon>Geosmithia</taxon>
    </lineage>
</organism>
<comment type="similarity">
    <text evidence="2">Belongs to the oligopeptide OPT transporter family.</text>
</comment>
<gene>
    <name evidence="11" type="ORF">GMORB2_5266</name>
</gene>
<keyword evidence="8 10" id="KW-0472">Membrane</keyword>
<evidence type="ECO:0000313" key="12">
    <source>
        <dbReference type="Proteomes" id="UP000749293"/>
    </source>
</evidence>
<evidence type="ECO:0000256" key="10">
    <source>
        <dbReference type="SAM" id="Phobius"/>
    </source>
</evidence>
<feature type="transmembrane region" description="Helical" evidence="10">
    <location>
        <begin position="611"/>
        <end position="630"/>
    </location>
</feature>
<dbReference type="GeneID" id="55971494"/>
<feature type="transmembrane region" description="Helical" evidence="10">
    <location>
        <begin position="427"/>
        <end position="450"/>
    </location>
</feature>
<evidence type="ECO:0000256" key="1">
    <source>
        <dbReference type="ARBA" id="ARBA00004141"/>
    </source>
</evidence>
<keyword evidence="7 10" id="KW-1133">Transmembrane helix</keyword>
<feature type="compositionally biased region" description="Basic and acidic residues" evidence="9">
    <location>
        <begin position="21"/>
        <end position="34"/>
    </location>
</feature>
<evidence type="ECO:0000256" key="5">
    <source>
        <dbReference type="ARBA" id="ARBA00022856"/>
    </source>
</evidence>
<dbReference type="NCBIfam" id="TIGR00727">
    <property type="entry name" value="ISP4_OPT"/>
    <property type="match status" value="1"/>
</dbReference>
<evidence type="ECO:0000313" key="11">
    <source>
        <dbReference type="EMBL" id="KAF4124600.1"/>
    </source>
</evidence>
<feature type="transmembrane region" description="Helical" evidence="10">
    <location>
        <begin position="637"/>
        <end position="653"/>
    </location>
</feature>
<dbReference type="GO" id="GO:0035673">
    <property type="term" value="F:oligopeptide transmembrane transporter activity"/>
    <property type="evidence" value="ECO:0007669"/>
    <property type="project" value="InterPro"/>
</dbReference>
<evidence type="ECO:0000256" key="3">
    <source>
        <dbReference type="ARBA" id="ARBA00022448"/>
    </source>
</evidence>
<dbReference type="GO" id="GO:0015031">
    <property type="term" value="P:protein transport"/>
    <property type="evidence" value="ECO:0007669"/>
    <property type="project" value="UniProtKB-KW"/>
</dbReference>
<reference evidence="11" key="1">
    <citation type="submission" date="2020-03" db="EMBL/GenBank/DDBJ databases">
        <title>Site-based positive gene gene selection in Geosmithia morbida across the United States reveals a broad range of putative effectors and factors for local host and environmental adapation.</title>
        <authorList>
            <person name="Onufrak A."/>
            <person name="Murdoch R.W."/>
            <person name="Gazis R."/>
            <person name="Huff M."/>
            <person name="Staton M."/>
            <person name="Klingeman W."/>
            <person name="Hadziabdic D."/>
        </authorList>
    </citation>
    <scope>NUCLEOTIDE SEQUENCE</scope>
    <source>
        <strain evidence="11">1262</strain>
    </source>
</reference>
<keyword evidence="6" id="KW-0653">Protein transport</keyword>
<evidence type="ECO:0000256" key="6">
    <source>
        <dbReference type="ARBA" id="ARBA00022927"/>
    </source>
</evidence>
<feature type="non-terminal residue" evidence="11">
    <location>
        <position position="1"/>
    </location>
</feature>
<feature type="transmembrane region" description="Helical" evidence="10">
    <location>
        <begin position="306"/>
        <end position="326"/>
    </location>
</feature>
<feature type="transmembrane region" description="Helical" evidence="10">
    <location>
        <begin position="397"/>
        <end position="415"/>
    </location>
</feature>
<feature type="transmembrane region" description="Helical" evidence="10">
    <location>
        <begin position="280"/>
        <end position="300"/>
    </location>
</feature>
<dbReference type="InterPro" id="IPR004813">
    <property type="entry name" value="OPT"/>
</dbReference>
<feature type="transmembrane region" description="Helical" evidence="10">
    <location>
        <begin position="498"/>
        <end position="519"/>
    </location>
</feature>
<feature type="transmembrane region" description="Helical" evidence="10">
    <location>
        <begin position="767"/>
        <end position="783"/>
    </location>
</feature>
<dbReference type="PANTHER" id="PTHR22601">
    <property type="entry name" value="ISP4 LIKE PROTEIN"/>
    <property type="match status" value="1"/>
</dbReference>
<feature type="transmembrane region" description="Helical" evidence="10">
    <location>
        <begin position="583"/>
        <end position="605"/>
    </location>
</feature>
<name>A0A9P4YYY6_9HYPO</name>
<dbReference type="EMBL" id="JAANYQ010000004">
    <property type="protein sequence ID" value="KAF4124600.1"/>
    <property type="molecule type" value="Genomic_DNA"/>
</dbReference>
<feature type="transmembrane region" description="Helical" evidence="10">
    <location>
        <begin position="840"/>
        <end position="864"/>
    </location>
</feature>
<dbReference type="AlphaFoldDB" id="A0A9P4YYY6"/>